<dbReference type="InterPro" id="IPR002765">
    <property type="entry name" value="UPF0145_YbjQ-like"/>
</dbReference>
<reference evidence="3 4" key="1">
    <citation type="submission" date="2016-06" db="EMBL/GenBank/DDBJ databases">
        <authorList>
            <person name="Kjaerup R.B."/>
            <person name="Dalgaard T.S."/>
            <person name="Juul-Madsen H.R."/>
        </authorList>
    </citation>
    <scope>NUCLEOTIDE SEQUENCE [LARGE SCALE GENOMIC DNA]</scope>
    <source>
        <strain evidence="3 4">373-A1</strain>
    </source>
</reference>
<keyword evidence="2" id="KW-0175">Coiled coil</keyword>
<dbReference type="EMBL" id="MAPZ01000016">
    <property type="protein sequence ID" value="OBY11143.1"/>
    <property type="molecule type" value="Genomic_DNA"/>
</dbReference>
<dbReference type="OrthoDB" id="9796448at2"/>
<evidence type="ECO:0000313" key="4">
    <source>
        <dbReference type="Proteomes" id="UP000092714"/>
    </source>
</evidence>
<dbReference type="Gene3D" id="3.30.110.70">
    <property type="entry name" value="Hypothetical protein apc22750. Chain B"/>
    <property type="match status" value="1"/>
</dbReference>
<dbReference type="Pfam" id="PF01906">
    <property type="entry name" value="YbjQ_1"/>
    <property type="match status" value="1"/>
</dbReference>
<comment type="caution">
    <text evidence="3">The sequence shown here is derived from an EMBL/GenBank/DDBJ whole genome shotgun (WGS) entry which is preliminary data.</text>
</comment>
<proteinExistence type="inferred from homology"/>
<evidence type="ECO:0000256" key="2">
    <source>
        <dbReference type="SAM" id="Coils"/>
    </source>
</evidence>
<name>A0A174WZY1_9CLOT</name>
<dbReference type="Proteomes" id="UP000092714">
    <property type="component" value="Unassembled WGS sequence"/>
</dbReference>
<dbReference type="eggNOG" id="COG0393">
    <property type="taxonomic scope" value="Bacteria"/>
</dbReference>
<gene>
    <name evidence="3" type="ORF">CP373A1_06515</name>
</gene>
<dbReference type="RefSeq" id="WP_055185244.1">
    <property type="nucleotide sequence ID" value="NZ_CAXSZC010000011.1"/>
</dbReference>
<sequence length="362" mass="41385">MRNILTVTTSTLMGNYEIEKYYGYISINFVTGANFLRDWFAGWTDILGGISKSYTRELDELKSMARNALENKARLLDMNCILGLNIDLDPIFGSNYSMFMVSATGTACKITNLINDDSNSEEENIKLDLSRLYSNTLISNAPLDFYNCTIDEVEGFLASLPSGSEKMLVDKLIEELGNNPTKNIFSGFKDNIDSVTEFLLGKNFSEVCRYVTDDITKEKALFIKTFNIIDYSSILEQFKNLDNNDTKIDLLVSLTAKPPLVTKDNFYALEELIDLLEKKFQKEITIKSQGFGKKKDMWICKHCGSPVEMDRQSCFNCNYDRYGLPSRITRYVAGDGQIFNYEKRISNLKSIYEILKKYYSNK</sequence>
<organism evidence="3 4">
    <name type="scientific">Clostridium paraputrificum</name>
    <dbReference type="NCBI Taxonomy" id="29363"/>
    <lineage>
        <taxon>Bacteria</taxon>
        <taxon>Bacillati</taxon>
        <taxon>Bacillota</taxon>
        <taxon>Clostridia</taxon>
        <taxon>Eubacteriales</taxon>
        <taxon>Clostridiaceae</taxon>
        <taxon>Clostridium</taxon>
    </lineage>
</organism>
<dbReference type="InterPro" id="IPR035439">
    <property type="entry name" value="UPF0145_dom_sf"/>
</dbReference>
<evidence type="ECO:0000313" key="3">
    <source>
        <dbReference type="EMBL" id="OBY11143.1"/>
    </source>
</evidence>
<dbReference type="PANTHER" id="PTHR34068">
    <property type="entry name" value="UPF0145 PROTEIN YBJQ"/>
    <property type="match status" value="1"/>
</dbReference>
<protein>
    <submittedName>
        <fullName evidence="3">Uncharacterized protein</fullName>
    </submittedName>
</protein>
<dbReference type="SUPFAM" id="SSF117782">
    <property type="entry name" value="YbjQ-like"/>
    <property type="match status" value="1"/>
</dbReference>
<accession>A0A174WZY1</accession>
<comment type="similarity">
    <text evidence="1">Belongs to the UPF0145 family.</text>
</comment>
<evidence type="ECO:0000256" key="1">
    <source>
        <dbReference type="ARBA" id="ARBA00010751"/>
    </source>
</evidence>
<keyword evidence="4" id="KW-1185">Reference proteome</keyword>
<dbReference type="PANTHER" id="PTHR34068:SF1">
    <property type="entry name" value="UPF0145 PROTEIN YBJQ"/>
    <property type="match status" value="1"/>
</dbReference>
<dbReference type="AlphaFoldDB" id="A0A174WZY1"/>
<feature type="coiled-coil region" evidence="2">
    <location>
        <begin position="51"/>
        <end position="78"/>
    </location>
</feature>